<feature type="compositionally biased region" description="Polar residues" evidence="2">
    <location>
        <begin position="430"/>
        <end position="445"/>
    </location>
</feature>
<name>A0A9P6G2R0_9FUNG</name>
<feature type="region of interest" description="Disordered" evidence="2">
    <location>
        <begin position="614"/>
        <end position="692"/>
    </location>
</feature>
<feature type="compositionally biased region" description="Low complexity" evidence="2">
    <location>
        <begin position="728"/>
        <end position="757"/>
    </location>
</feature>
<feature type="compositionally biased region" description="Low complexity" evidence="2">
    <location>
        <begin position="800"/>
        <end position="823"/>
    </location>
</feature>
<feature type="compositionally biased region" description="Low complexity" evidence="2">
    <location>
        <begin position="768"/>
        <end position="779"/>
    </location>
</feature>
<sequence>MLRKEVHPETSNLILEVEKIHDMDLLKRLLIEKEQERQDLASNLDLAARLGLGLQQQLHQVEMESNEKMQHLQEQNQALQKKVNLAQDLSTQLRGSEHEVYNLTGHNQFLQKELDTCHVELKAFRKELDELTEQMTEMGVEMIAAKNKVNSYARRLGEVEQELARTRELNVNLQIQLENALQKQKQTHTNTAQAVKLIRSDLGKVVEESGTMRMSLEELESRQVKCEDKVVEMMTNTREYAQLLEEAQDTIHSLRLESDLEGRGWSVRTPVAAIWDDKTGENPENDPQFNNMRPTSSSSRHSRMRPSITSRGSITEVDSELERDDNPEGGGGDDNTYTPRRRLSILERGECAADTEQEEDLPHRRSRLDQHERNPEIVQVGWADAYGGYEVNSLALELTMGSLGNELARSSSVMVMGFPSGHILDDDSQRNSLGSEIEASDSQPNDEIGANPHSITTTTTTSPTDPEADDVDDIIEIGRGGSIVNNVRLSAHMTPLRQRISLSAELHQQLEDHNIFQNVLSGTPTGSRPTWSPGLAGVLSPIDSNGHHGSAMRGKTLSLVGFSPKALAVTSTSTSTAASTVTGKVTGITKTVDGSTQTSPLVSSIAYMINEATAQKPTKGSSSTDSSEIEPVLSGQASGNSSASTSGNNNSSNSRNTAADTSFSSTTSSGSGAAGRPPQRTNGTGTTGGSTGLGGGVVGGLTLELQNALGLKYLLSASSSADLTNVVTKTQTTSKSSNAKTTSISSTTGSTTHSSGIPIKEKKTTGFPPMSASMPSSAPVSGATNRSLTRSVSPGKASGSSTTASPHSRAASATSSSSRTTTSVPIPVRSSSGRSKSSSVSIASSWSLTSSAFMGGGGGHGKTLSSSISSSSSSSSSASSSVSSRRASLPPVPGPLSALAGMNHNNSNNSSGHPNNNSNNSNSGSTRGRPVWN</sequence>
<evidence type="ECO:0000256" key="1">
    <source>
        <dbReference type="SAM" id="Coils"/>
    </source>
</evidence>
<evidence type="ECO:0000256" key="2">
    <source>
        <dbReference type="SAM" id="MobiDB-lite"/>
    </source>
</evidence>
<gene>
    <name evidence="3" type="ORF">BGW38_010241</name>
</gene>
<feature type="region of interest" description="Disordered" evidence="2">
    <location>
        <begin position="857"/>
        <end position="933"/>
    </location>
</feature>
<dbReference type="OrthoDB" id="5585416at2759"/>
<dbReference type="AlphaFoldDB" id="A0A9P6G2R0"/>
<feature type="compositionally biased region" description="Basic and acidic residues" evidence="2">
    <location>
        <begin position="360"/>
        <end position="372"/>
    </location>
</feature>
<evidence type="ECO:0000313" key="3">
    <source>
        <dbReference type="EMBL" id="KAF9586039.1"/>
    </source>
</evidence>
<feature type="compositionally biased region" description="Polar residues" evidence="2">
    <location>
        <begin position="782"/>
        <end position="792"/>
    </location>
</feature>
<protein>
    <submittedName>
        <fullName evidence="3">Uncharacterized protein</fullName>
    </submittedName>
</protein>
<feature type="compositionally biased region" description="Acidic residues" evidence="2">
    <location>
        <begin position="317"/>
        <end position="327"/>
    </location>
</feature>
<dbReference type="EMBL" id="JAABOA010000081">
    <property type="protein sequence ID" value="KAF9586039.1"/>
    <property type="molecule type" value="Genomic_DNA"/>
</dbReference>
<organism evidence="3 4">
    <name type="scientific">Lunasporangiospora selenospora</name>
    <dbReference type="NCBI Taxonomy" id="979761"/>
    <lineage>
        <taxon>Eukaryota</taxon>
        <taxon>Fungi</taxon>
        <taxon>Fungi incertae sedis</taxon>
        <taxon>Mucoromycota</taxon>
        <taxon>Mortierellomycotina</taxon>
        <taxon>Mortierellomycetes</taxon>
        <taxon>Mortierellales</taxon>
        <taxon>Mortierellaceae</taxon>
        <taxon>Lunasporangiospora</taxon>
    </lineage>
</organism>
<feature type="region of interest" description="Disordered" evidence="2">
    <location>
        <begin position="425"/>
        <end position="469"/>
    </location>
</feature>
<feature type="coiled-coil region" evidence="1">
    <location>
        <begin position="216"/>
        <end position="257"/>
    </location>
</feature>
<feature type="region of interest" description="Disordered" evidence="2">
    <location>
        <begin position="276"/>
        <end position="372"/>
    </location>
</feature>
<feature type="region of interest" description="Disordered" evidence="2">
    <location>
        <begin position="728"/>
        <end position="840"/>
    </location>
</feature>
<feature type="compositionally biased region" description="Low complexity" evidence="2">
    <location>
        <begin position="903"/>
        <end position="925"/>
    </location>
</feature>
<dbReference type="Proteomes" id="UP000780801">
    <property type="component" value="Unassembled WGS sequence"/>
</dbReference>
<evidence type="ECO:0000313" key="4">
    <source>
        <dbReference type="Proteomes" id="UP000780801"/>
    </source>
</evidence>
<keyword evidence="4" id="KW-1185">Reference proteome</keyword>
<proteinExistence type="predicted"/>
<feature type="coiled-coil region" evidence="1">
    <location>
        <begin position="23"/>
        <end position="183"/>
    </location>
</feature>
<comment type="caution">
    <text evidence="3">The sequence shown here is derived from an EMBL/GenBank/DDBJ whole genome shotgun (WGS) entry which is preliminary data.</text>
</comment>
<reference evidence="3" key="1">
    <citation type="journal article" date="2020" name="Fungal Divers.">
        <title>Resolving the Mortierellaceae phylogeny through synthesis of multi-gene phylogenetics and phylogenomics.</title>
        <authorList>
            <person name="Vandepol N."/>
            <person name="Liber J."/>
            <person name="Desiro A."/>
            <person name="Na H."/>
            <person name="Kennedy M."/>
            <person name="Barry K."/>
            <person name="Grigoriev I.V."/>
            <person name="Miller A.N."/>
            <person name="O'Donnell K."/>
            <person name="Stajich J.E."/>
            <person name="Bonito G."/>
        </authorList>
    </citation>
    <scope>NUCLEOTIDE SEQUENCE</scope>
    <source>
        <strain evidence="3">KOD1015</strain>
    </source>
</reference>
<feature type="compositionally biased region" description="Polar residues" evidence="2">
    <location>
        <begin position="614"/>
        <end position="626"/>
    </location>
</feature>
<feature type="compositionally biased region" description="Low complexity" evidence="2">
    <location>
        <begin position="634"/>
        <end position="675"/>
    </location>
</feature>
<feature type="compositionally biased region" description="Low complexity" evidence="2">
    <location>
        <begin position="865"/>
        <end position="888"/>
    </location>
</feature>
<keyword evidence="1" id="KW-0175">Coiled coil</keyword>
<accession>A0A9P6G2R0</accession>
<feature type="compositionally biased region" description="Low complexity" evidence="2">
    <location>
        <begin position="830"/>
        <end position="840"/>
    </location>
</feature>